<feature type="transmembrane region" description="Helical" evidence="11">
    <location>
        <begin position="796"/>
        <end position="820"/>
    </location>
</feature>
<evidence type="ECO:0000256" key="3">
    <source>
        <dbReference type="ARBA" id="ARBA00008695"/>
    </source>
</evidence>
<dbReference type="Gene3D" id="3.40.720.10">
    <property type="entry name" value="Alkaline Phosphatase, subunit A"/>
    <property type="match status" value="1"/>
</dbReference>
<dbReference type="InterPro" id="IPR039524">
    <property type="entry name" value="PIGO/GPI13"/>
</dbReference>
<feature type="transmembrane region" description="Helical" evidence="11">
    <location>
        <begin position="736"/>
        <end position="754"/>
    </location>
</feature>
<evidence type="ECO:0000256" key="7">
    <source>
        <dbReference type="ARBA" id="ARBA00022824"/>
    </source>
</evidence>
<evidence type="ECO:0000256" key="9">
    <source>
        <dbReference type="ARBA" id="ARBA00023136"/>
    </source>
</evidence>
<keyword evidence="7" id="KW-0256">Endoplasmic reticulum</keyword>
<feature type="transmembrane region" description="Helical" evidence="11">
    <location>
        <begin position="400"/>
        <end position="421"/>
    </location>
</feature>
<feature type="transmembrane region" description="Helical" evidence="11">
    <location>
        <begin position="766"/>
        <end position="784"/>
    </location>
</feature>
<dbReference type="CDD" id="cd16023">
    <property type="entry name" value="GPI_EPT_3"/>
    <property type="match status" value="1"/>
</dbReference>
<dbReference type="eggNOG" id="KOG2126">
    <property type="taxonomic scope" value="Eukaryota"/>
</dbReference>
<name>A0A1I7S7H5_BURXY</name>
<proteinExistence type="inferred from homology"/>
<keyword evidence="4" id="KW-0337">GPI-anchor biosynthesis</keyword>
<dbReference type="PANTHER" id="PTHR23071:SF1">
    <property type="entry name" value="GPI ETHANOLAMINE PHOSPHATE TRANSFERASE 3"/>
    <property type="match status" value="1"/>
</dbReference>
<evidence type="ECO:0000256" key="6">
    <source>
        <dbReference type="ARBA" id="ARBA00022692"/>
    </source>
</evidence>
<dbReference type="GO" id="GO:0051377">
    <property type="term" value="F:mannose-ethanolamine phosphotransferase activity"/>
    <property type="evidence" value="ECO:0007669"/>
    <property type="project" value="InterPro"/>
</dbReference>
<feature type="transmembrane region" description="Helical" evidence="11">
    <location>
        <begin position="433"/>
        <end position="452"/>
    </location>
</feature>
<comment type="pathway">
    <text evidence="2">Glycolipid biosynthesis; glycosylphosphatidylinositol-anchor biosynthesis.</text>
</comment>
<keyword evidence="5" id="KW-0808">Transferase</keyword>
<comment type="similarity">
    <text evidence="3">Belongs to the PIGG/PIGN/PIGO family. PIGO subfamily.</text>
</comment>
<dbReference type="UniPathway" id="UPA00196"/>
<dbReference type="InterPro" id="IPR017850">
    <property type="entry name" value="Alkaline_phosphatase_core_sf"/>
</dbReference>
<dbReference type="PANTHER" id="PTHR23071">
    <property type="entry name" value="PHOSPHATIDYLINOSITOL GLYCAN"/>
    <property type="match status" value="1"/>
</dbReference>
<feature type="transmembrane region" description="Helical" evidence="11">
    <location>
        <begin position="617"/>
        <end position="640"/>
    </location>
</feature>
<protein>
    <submittedName>
        <fullName evidence="13">GPI ethanolamine phosphate transferase 3</fullName>
    </submittedName>
</protein>
<dbReference type="Proteomes" id="UP000095284">
    <property type="component" value="Unplaced"/>
</dbReference>
<evidence type="ECO:0000256" key="5">
    <source>
        <dbReference type="ARBA" id="ARBA00022679"/>
    </source>
</evidence>
<keyword evidence="8 11" id="KW-1133">Transmembrane helix</keyword>
<evidence type="ECO:0000313" key="13">
    <source>
        <dbReference type="WBParaSite" id="BXY_0896600.1"/>
    </source>
</evidence>
<accession>A0A1I7S7H5</accession>
<comment type="subcellular location">
    <subcellularLocation>
        <location evidence="1">Endoplasmic reticulum membrane</location>
        <topology evidence="1">Multi-pass membrane protein</topology>
    </subcellularLocation>
</comment>
<sequence length="827" mass="92857">MQNGFLSKKSVIVAKSSCDDVLAGENCWIAPTYKRAVLVLVDALRYDFVNKTGPEDQLFMEETMNILSSDREHARLYRFIADAPTTTMQRITALMTGSFPAFIEAGSNFAAVQVEEDNLLYQLKSLNKTITFYGDDTWAQLFPDAFSHSVGMDSFNVKDLDTVDTAVRQLLFNKSSNSNSTLLIAHFLGVDHCGHRYGPEHAEMKRKLKEMDDVIRRLVDAIDDDTILFVFGDHGMNKNGDHGGDTTLETTAGLIVYSPKGFHGEYTDTVRQIDMVPTLSLLLDVPIPFSSLGIVMKEFFEMSVLPKVASINVRQVVRYVDQYMRGNPEVERAAKKTIMYHEQTSGAASDGADFETIEELRDLVIHSMNRFDSGLVRTGATSLVESILVNLSLCFPEGDVHLIAAVIFHSAVFLLRLSAYFKNKDGDLLLNLALYGSIVYRLFVIGDVLNQLKHKMAGNCDRIAVPLVLFTLFSILPFSNSFIIYGMDTARFATSSVIVCMAYGQFKLDRKKPKRFIPLVLMLVCLRSGTLSSKCREELPECEDGVFSEEIGRLSHDADKVVRLLLGGLFLLWCGMRINNASNNFVSLTRAALRVMLFITFFHWLCEFEHDEKLKIYGLYSAQLVLAMCLLIFFATVLFAPRDDCLGLLMDLFIILMAVLGGDGVLVQLLAAREFLIQFRYFFITNEPIVSALVITMLNWVLFYSTGHIPTFSAIPFRAAFVFVSGEVLLRTLQGLFVILHLFCGHFLTALYVAGNQTDNHDVAPFFLLLSTIQVAFSCWATIFHRKHLMMYKVFAPYFLFTAAGLIVSITVILLSRLVFANKNKHA</sequence>
<dbReference type="AlphaFoldDB" id="A0A1I7S7H5"/>
<evidence type="ECO:0000256" key="8">
    <source>
        <dbReference type="ARBA" id="ARBA00022989"/>
    </source>
</evidence>
<dbReference type="GO" id="GO:0006506">
    <property type="term" value="P:GPI anchor biosynthetic process"/>
    <property type="evidence" value="ECO:0007669"/>
    <property type="project" value="UniProtKB-UniPathway"/>
</dbReference>
<feature type="transmembrane region" description="Helical" evidence="11">
    <location>
        <begin position="464"/>
        <end position="484"/>
    </location>
</feature>
<keyword evidence="9 11" id="KW-0472">Membrane</keyword>
<dbReference type="SUPFAM" id="SSF53649">
    <property type="entry name" value="Alkaline phosphatase-like"/>
    <property type="match status" value="1"/>
</dbReference>
<evidence type="ECO:0000313" key="12">
    <source>
        <dbReference type="Proteomes" id="UP000095284"/>
    </source>
</evidence>
<dbReference type="GO" id="GO:0005789">
    <property type="term" value="C:endoplasmic reticulum membrane"/>
    <property type="evidence" value="ECO:0007669"/>
    <property type="project" value="UniProtKB-SubCell"/>
</dbReference>
<dbReference type="InterPro" id="IPR002591">
    <property type="entry name" value="Phosphodiest/P_Trfase"/>
</dbReference>
<evidence type="ECO:0000256" key="10">
    <source>
        <dbReference type="ARBA" id="ARBA00023180"/>
    </source>
</evidence>
<evidence type="ECO:0000256" key="4">
    <source>
        <dbReference type="ARBA" id="ARBA00022502"/>
    </source>
</evidence>
<feature type="transmembrane region" description="Helical" evidence="11">
    <location>
        <begin position="652"/>
        <end position="671"/>
    </location>
</feature>
<organism evidence="12 13">
    <name type="scientific">Bursaphelenchus xylophilus</name>
    <name type="common">Pinewood nematode worm</name>
    <name type="synonym">Aphelenchoides xylophilus</name>
    <dbReference type="NCBI Taxonomy" id="6326"/>
    <lineage>
        <taxon>Eukaryota</taxon>
        <taxon>Metazoa</taxon>
        <taxon>Ecdysozoa</taxon>
        <taxon>Nematoda</taxon>
        <taxon>Chromadorea</taxon>
        <taxon>Rhabditida</taxon>
        <taxon>Tylenchina</taxon>
        <taxon>Tylenchomorpha</taxon>
        <taxon>Aphelenchoidea</taxon>
        <taxon>Aphelenchoididae</taxon>
        <taxon>Bursaphelenchus</taxon>
    </lineage>
</organism>
<evidence type="ECO:0000256" key="2">
    <source>
        <dbReference type="ARBA" id="ARBA00004687"/>
    </source>
</evidence>
<evidence type="ECO:0000256" key="11">
    <source>
        <dbReference type="SAM" id="Phobius"/>
    </source>
</evidence>
<dbReference type="Pfam" id="PF01663">
    <property type="entry name" value="Phosphodiest"/>
    <property type="match status" value="1"/>
</dbReference>
<feature type="transmembrane region" description="Helical" evidence="11">
    <location>
        <begin position="683"/>
        <end position="703"/>
    </location>
</feature>
<dbReference type="WBParaSite" id="BXY_0896600.1">
    <property type="protein sequence ID" value="BXY_0896600.1"/>
    <property type="gene ID" value="BXY_0896600"/>
</dbReference>
<keyword evidence="6 11" id="KW-0812">Transmembrane</keyword>
<evidence type="ECO:0000256" key="1">
    <source>
        <dbReference type="ARBA" id="ARBA00004477"/>
    </source>
</evidence>
<dbReference type="InterPro" id="IPR037675">
    <property type="entry name" value="PIG-O_N"/>
</dbReference>
<keyword evidence="10" id="KW-0325">Glycoprotein</keyword>
<reference evidence="13" key="1">
    <citation type="submission" date="2016-11" db="UniProtKB">
        <authorList>
            <consortium name="WormBaseParasite"/>
        </authorList>
    </citation>
    <scope>IDENTIFICATION</scope>
</reference>